<protein>
    <submittedName>
        <fullName evidence="1">Uncharacterized protein</fullName>
    </submittedName>
</protein>
<dbReference type="HOGENOM" id="CLU_3032058_0_0_1"/>
<dbReference type="Proteomes" id="UP000008177">
    <property type="component" value="Unplaced contigs"/>
</dbReference>
<gene>
    <name evidence="1" type="ORF">BofuT4_uP053200.1</name>
</gene>
<dbReference type="EMBL" id="FQ790271">
    <property type="protein sequence ID" value="CCD44419.1"/>
    <property type="molecule type" value="Genomic_DNA"/>
</dbReference>
<name>G2XV99_BOTF4</name>
<evidence type="ECO:0000313" key="1">
    <source>
        <dbReference type="EMBL" id="CCD44419.1"/>
    </source>
</evidence>
<proteinExistence type="predicted"/>
<dbReference type="InParanoid" id="G2XV99"/>
<organism evidence="1 2">
    <name type="scientific">Botryotinia fuckeliana (strain T4)</name>
    <name type="common">Noble rot fungus</name>
    <name type="synonym">Botrytis cinerea</name>
    <dbReference type="NCBI Taxonomy" id="999810"/>
    <lineage>
        <taxon>Eukaryota</taxon>
        <taxon>Fungi</taxon>
        <taxon>Dikarya</taxon>
        <taxon>Ascomycota</taxon>
        <taxon>Pezizomycotina</taxon>
        <taxon>Leotiomycetes</taxon>
        <taxon>Helotiales</taxon>
        <taxon>Sclerotiniaceae</taxon>
        <taxon>Botrytis</taxon>
    </lineage>
</organism>
<evidence type="ECO:0000313" key="2">
    <source>
        <dbReference type="Proteomes" id="UP000008177"/>
    </source>
</evidence>
<dbReference type="AlphaFoldDB" id="G2XV99"/>
<reference evidence="2" key="1">
    <citation type="journal article" date="2011" name="PLoS Genet.">
        <title>Genomic analysis of the necrotrophic fungal pathogens Sclerotinia sclerotiorum and Botrytis cinerea.</title>
        <authorList>
            <person name="Amselem J."/>
            <person name="Cuomo C.A."/>
            <person name="van Kan J.A."/>
            <person name="Viaud M."/>
            <person name="Benito E.P."/>
            <person name="Couloux A."/>
            <person name="Coutinho P.M."/>
            <person name="de Vries R.P."/>
            <person name="Dyer P.S."/>
            <person name="Fillinger S."/>
            <person name="Fournier E."/>
            <person name="Gout L."/>
            <person name="Hahn M."/>
            <person name="Kohn L."/>
            <person name="Lapalu N."/>
            <person name="Plummer K.M."/>
            <person name="Pradier J.M."/>
            <person name="Quevillon E."/>
            <person name="Sharon A."/>
            <person name="Simon A."/>
            <person name="ten Have A."/>
            <person name="Tudzynski B."/>
            <person name="Tudzynski P."/>
            <person name="Wincker P."/>
            <person name="Andrew M."/>
            <person name="Anthouard V."/>
            <person name="Beever R.E."/>
            <person name="Beffa R."/>
            <person name="Benoit I."/>
            <person name="Bouzid O."/>
            <person name="Brault B."/>
            <person name="Chen Z."/>
            <person name="Choquer M."/>
            <person name="Collemare J."/>
            <person name="Cotton P."/>
            <person name="Danchin E.G."/>
            <person name="Da Silva C."/>
            <person name="Gautier A."/>
            <person name="Giraud C."/>
            <person name="Giraud T."/>
            <person name="Gonzalez C."/>
            <person name="Grossetete S."/>
            <person name="Guldener U."/>
            <person name="Henrissat B."/>
            <person name="Howlett B.J."/>
            <person name="Kodira C."/>
            <person name="Kretschmer M."/>
            <person name="Lappartient A."/>
            <person name="Leroch M."/>
            <person name="Levis C."/>
            <person name="Mauceli E."/>
            <person name="Neuveglise C."/>
            <person name="Oeser B."/>
            <person name="Pearson M."/>
            <person name="Poulain J."/>
            <person name="Poussereau N."/>
            <person name="Quesneville H."/>
            <person name="Rascle C."/>
            <person name="Schumacher J."/>
            <person name="Segurens B."/>
            <person name="Sexton A."/>
            <person name="Silva E."/>
            <person name="Sirven C."/>
            <person name="Soanes D.M."/>
            <person name="Talbot N.J."/>
            <person name="Templeton M."/>
            <person name="Yandava C."/>
            <person name="Yarden O."/>
            <person name="Zeng Q."/>
            <person name="Rollins J.A."/>
            <person name="Lebrun M.H."/>
            <person name="Dickman M."/>
        </authorList>
    </citation>
    <scope>NUCLEOTIDE SEQUENCE [LARGE SCALE GENOMIC DNA]</scope>
    <source>
        <strain evidence="2">T4</strain>
    </source>
</reference>
<accession>G2XV99</accession>
<sequence length="55" mass="6254">MMGVFMAPVSAIPTGEIATDFPLLIWDLLRIKQPRMYRCVKGQDFEIKLLLVSPC</sequence>